<dbReference type="PROSITE" id="PS50293">
    <property type="entry name" value="TPR_REGION"/>
    <property type="match status" value="1"/>
</dbReference>
<keyword evidence="3" id="KW-0802">TPR repeat</keyword>
<evidence type="ECO:0000256" key="2">
    <source>
        <dbReference type="ARBA" id="ARBA00022801"/>
    </source>
</evidence>
<organism evidence="5 6">
    <name type="scientific">Xanthocytophaga flava</name>
    <dbReference type="NCBI Taxonomy" id="3048013"/>
    <lineage>
        <taxon>Bacteria</taxon>
        <taxon>Pseudomonadati</taxon>
        <taxon>Bacteroidota</taxon>
        <taxon>Cytophagia</taxon>
        <taxon>Cytophagales</taxon>
        <taxon>Rhodocytophagaceae</taxon>
        <taxon>Xanthocytophaga</taxon>
    </lineage>
</organism>
<dbReference type="SUPFAM" id="SSF48452">
    <property type="entry name" value="TPR-like"/>
    <property type="match status" value="1"/>
</dbReference>
<gene>
    <name evidence="5" type="ORF">QNI19_19590</name>
</gene>
<dbReference type="PANTHER" id="PTHR40841:SF2">
    <property type="entry name" value="SIDEROPHORE-DEGRADING ESTERASE (EUROFUNG)"/>
    <property type="match status" value="1"/>
</dbReference>
<dbReference type="InterPro" id="IPR029058">
    <property type="entry name" value="AB_hydrolase_fold"/>
</dbReference>
<dbReference type="InterPro" id="IPR000801">
    <property type="entry name" value="Esterase-like"/>
</dbReference>
<keyword evidence="4" id="KW-0732">Signal</keyword>
<dbReference type="SMART" id="SM00028">
    <property type="entry name" value="TPR"/>
    <property type="match status" value="1"/>
</dbReference>
<dbReference type="GO" id="GO:0016787">
    <property type="term" value="F:hydrolase activity"/>
    <property type="evidence" value="ECO:0007669"/>
    <property type="project" value="UniProtKB-KW"/>
</dbReference>
<dbReference type="InterPro" id="IPR019734">
    <property type="entry name" value="TPR_rpt"/>
</dbReference>
<dbReference type="InterPro" id="IPR011990">
    <property type="entry name" value="TPR-like_helical_dom_sf"/>
</dbReference>
<feature type="chain" id="PRO_5047020499" evidence="4">
    <location>
        <begin position="33"/>
        <end position="421"/>
    </location>
</feature>
<name>A0ABT7CN57_9BACT</name>
<proteinExistence type="inferred from homology"/>
<dbReference type="Proteomes" id="UP001228581">
    <property type="component" value="Unassembled WGS sequence"/>
</dbReference>
<dbReference type="PANTHER" id="PTHR40841">
    <property type="entry name" value="SIDEROPHORE TRIACETYLFUSARININE C ESTERASE"/>
    <property type="match status" value="1"/>
</dbReference>
<dbReference type="Pfam" id="PF00756">
    <property type="entry name" value="Esterase"/>
    <property type="match status" value="1"/>
</dbReference>
<feature type="repeat" description="TPR" evidence="3">
    <location>
        <begin position="369"/>
        <end position="402"/>
    </location>
</feature>
<evidence type="ECO:0000313" key="5">
    <source>
        <dbReference type="EMBL" id="MDJ1495152.1"/>
    </source>
</evidence>
<keyword evidence="6" id="KW-1185">Reference proteome</keyword>
<evidence type="ECO:0000256" key="4">
    <source>
        <dbReference type="SAM" id="SignalP"/>
    </source>
</evidence>
<protein>
    <submittedName>
        <fullName evidence="5">Alpha/beta hydrolase-fold protein</fullName>
    </submittedName>
</protein>
<evidence type="ECO:0000256" key="3">
    <source>
        <dbReference type="PROSITE-ProRule" id="PRU00339"/>
    </source>
</evidence>
<reference evidence="5 6" key="1">
    <citation type="submission" date="2023-05" db="EMBL/GenBank/DDBJ databases">
        <authorList>
            <person name="Zhang X."/>
        </authorList>
    </citation>
    <scope>NUCLEOTIDE SEQUENCE [LARGE SCALE GENOMIC DNA]</scope>
    <source>
        <strain evidence="5 6">DM2B3-1</strain>
    </source>
</reference>
<comment type="similarity">
    <text evidence="1">Belongs to the esterase D family.</text>
</comment>
<keyword evidence="2 5" id="KW-0378">Hydrolase</keyword>
<accession>A0ABT7CN57</accession>
<sequence length="421" mass="47937">MKSRLFLFLQNHSLKSCFYFVIILFTTAQVHAQENNPFTTGFAETISSKILGQERTVWIHIPNSNGGNKIKDRGRYPVLYLLDGSENFNTVVSITEHMAETSLCPPMIVVGIVQANRLSELTTGTDKELPDVDGNGKNFMAFVEKELIPYIDANYPTTTYKTLIGHSLGGLTVINTLLHTPNLFNAYVSLDGSLWWNNEKILEEAKTILPVQHYKGKTLFLAMANRLEKGVDTLSVQKDTNNATRLIRSNLAFIKDLTKYKNNQLYFTYKFYPDDNHSSVRLIGEYDALRFVFAFYKLKLYDSELANPNFNIDSVLVAHYKKVSDNMGYSVKPDESQVNNLGYQMIGKKQYKKAERLFKLNVTNYPSSANCYDSLGDLYLETGEKNKAIEAFKKALTLKEIPETKEKLERILNEAKKKVKS</sequence>
<feature type="signal peptide" evidence="4">
    <location>
        <begin position="1"/>
        <end position="32"/>
    </location>
</feature>
<dbReference type="PROSITE" id="PS50005">
    <property type="entry name" value="TPR"/>
    <property type="match status" value="1"/>
</dbReference>
<comment type="caution">
    <text evidence="5">The sequence shown here is derived from an EMBL/GenBank/DDBJ whole genome shotgun (WGS) entry which is preliminary data.</text>
</comment>
<evidence type="ECO:0000313" key="6">
    <source>
        <dbReference type="Proteomes" id="UP001228581"/>
    </source>
</evidence>
<dbReference type="Gene3D" id="3.40.50.1820">
    <property type="entry name" value="alpha/beta hydrolase"/>
    <property type="match status" value="1"/>
</dbReference>
<dbReference type="SUPFAM" id="SSF53474">
    <property type="entry name" value="alpha/beta-Hydrolases"/>
    <property type="match status" value="1"/>
</dbReference>
<dbReference type="InterPro" id="IPR052558">
    <property type="entry name" value="Siderophore_Hydrolase_D"/>
</dbReference>
<evidence type="ECO:0000256" key="1">
    <source>
        <dbReference type="ARBA" id="ARBA00005622"/>
    </source>
</evidence>
<dbReference type="EMBL" id="JASJOT010000013">
    <property type="protein sequence ID" value="MDJ1495152.1"/>
    <property type="molecule type" value="Genomic_DNA"/>
</dbReference>
<dbReference type="Pfam" id="PF13181">
    <property type="entry name" value="TPR_8"/>
    <property type="match status" value="1"/>
</dbReference>